<dbReference type="Proteomes" id="UP000001819">
    <property type="component" value="Chromosome 2"/>
</dbReference>
<dbReference type="AlphaFoldDB" id="A0A6I8VDI7"/>
<dbReference type="GeneID" id="26533669"/>
<sequence length="53" mass="6040">MKYFRFGWLLLLAFLVLCSGDAFAAPKPKGRAKPKIRIPKININIHHNNIHIG</sequence>
<accession>A0A6I8VDI7</accession>
<gene>
    <name evidence="3" type="primary">LOC26533669</name>
</gene>
<dbReference type="KEGG" id="dpo:26533669"/>
<evidence type="ECO:0000313" key="2">
    <source>
        <dbReference type="Proteomes" id="UP000001819"/>
    </source>
</evidence>
<proteinExistence type="predicted"/>
<evidence type="ECO:0000313" key="3">
    <source>
        <dbReference type="RefSeq" id="XP_015038967.1"/>
    </source>
</evidence>
<organism evidence="2 3">
    <name type="scientific">Drosophila pseudoobscura pseudoobscura</name>
    <name type="common">Fruit fly</name>
    <dbReference type="NCBI Taxonomy" id="46245"/>
    <lineage>
        <taxon>Eukaryota</taxon>
        <taxon>Metazoa</taxon>
        <taxon>Ecdysozoa</taxon>
        <taxon>Arthropoda</taxon>
        <taxon>Hexapoda</taxon>
        <taxon>Insecta</taxon>
        <taxon>Pterygota</taxon>
        <taxon>Neoptera</taxon>
        <taxon>Endopterygota</taxon>
        <taxon>Diptera</taxon>
        <taxon>Brachycera</taxon>
        <taxon>Muscomorpha</taxon>
        <taxon>Ephydroidea</taxon>
        <taxon>Drosophilidae</taxon>
        <taxon>Drosophila</taxon>
        <taxon>Sophophora</taxon>
    </lineage>
</organism>
<keyword evidence="2" id="KW-1185">Reference proteome</keyword>
<evidence type="ECO:0000256" key="1">
    <source>
        <dbReference type="SAM" id="SignalP"/>
    </source>
</evidence>
<protein>
    <submittedName>
        <fullName evidence="3">Uncharacterized protein</fullName>
    </submittedName>
</protein>
<dbReference type="InParanoid" id="A0A6I8VDI7"/>
<reference evidence="2" key="1">
    <citation type="submission" date="2024-06" db="UniProtKB">
        <authorList>
            <consortium name="RefSeq"/>
        </authorList>
    </citation>
    <scope>NUCLEOTIDE SEQUENCE [LARGE SCALE GENOMIC DNA]</scope>
    <source>
        <strain evidence="2">MV2-25</strain>
    </source>
</reference>
<feature type="signal peptide" evidence="1">
    <location>
        <begin position="1"/>
        <end position="24"/>
    </location>
</feature>
<feature type="chain" id="PRO_5026109191" evidence="1">
    <location>
        <begin position="25"/>
        <end position="53"/>
    </location>
</feature>
<reference evidence="3" key="2">
    <citation type="submission" date="2025-08" db="UniProtKB">
        <authorList>
            <consortium name="RefSeq"/>
        </authorList>
    </citation>
    <scope>IDENTIFICATION</scope>
    <source>
        <strain evidence="3">MV-25-SWS-2005</strain>
        <tissue evidence="3">Whole body</tissue>
    </source>
</reference>
<dbReference type="RefSeq" id="XP_015038967.1">
    <property type="nucleotide sequence ID" value="XM_015183481.2"/>
</dbReference>
<name>A0A6I8VDI7_DROPS</name>
<dbReference type="Bgee" id="FBgn0272656">
    <property type="expression patterns" value="Expressed in insect adult head and 1 other cell type or tissue"/>
</dbReference>
<keyword evidence="1" id="KW-0732">Signal</keyword>